<protein>
    <submittedName>
        <fullName evidence="2">Uncharacterized protein</fullName>
    </submittedName>
</protein>
<evidence type="ECO:0000313" key="2">
    <source>
        <dbReference type="EMBL" id="GGK31536.1"/>
    </source>
</evidence>
<comment type="caution">
    <text evidence="2">The sequence shown here is derived from an EMBL/GenBank/DDBJ whole genome shotgun (WGS) entry which is preliminary data.</text>
</comment>
<feature type="region of interest" description="Disordered" evidence="1">
    <location>
        <begin position="29"/>
        <end position="62"/>
    </location>
</feature>
<feature type="compositionally biased region" description="Basic and acidic residues" evidence="1">
    <location>
        <begin position="39"/>
        <end position="59"/>
    </location>
</feature>
<evidence type="ECO:0000256" key="1">
    <source>
        <dbReference type="SAM" id="MobiDB-lite"/>
    </source>
</evidence>
<gene>
    <name evidence="2" type="ORF">GCM10011583_74240</name>
</gene>
<evidence type="ECO:0000313" key="3">
    <source>
        <dbReference type="Proteomes" id="UP000660265"/>
    </source>
</evidence>
<keyword evidence="3" id="KW-1185">Reference proteome</keyword>
<proteinExistence type="predicted"/>
<sequence length="123" mass="13642">MLPLSRCDYPHLCDACKCQAVTADEHAREQQSTAAAAAEEARDLEGFHRKADEKAEAERKARRFPFPVRPRILGMSSPAGRKALITIVARLDRQIDGETVIGVADHGHSCRHPFSSPTQQPQR</sequence>
<reference evidence="3" key="1">
    <citation type="journal article" date="2019" name="Int. J. Syst. Evol. Microbiol.">
        <title>The Global Catalogue of Microorganisms (GCM) 10K type strain sequencing project: providing services to taxonomists for standard genome sequencing and annotation.</title>
        <authorList>
            <consortium name="The Broad Institute Genomics Platform"/>
            <consortium name="The Broad Institute Genome Sequencing Center for Infectious Disease"/>
            <person name="Wu L."/>
            <person name="Ma J."/>
        </authorList>
    </citation>
    <scope>NUCLEOTIDE SEQUENCE [LARGE SCALE GENOMIC DNA]</scope>
    <source>
        <strain evidence="3">CGMCC 4.7275</strain>
    </source>
</reference>
<dbReference type="EMBL" id="BMMV01000047">
    <property type="protein sequence ID" value="GGK31536.1"/>
    <property type="molecule type" value="Genomic_DNA"/>
</dbReference>
<dbReference type="Proteomes" id="UP000660265">
    <property type="component" value="Unassembled WGS sequence"/>
</dbReference>
<accession>A0ABQ2EYT2</accession>
<organism evidence="2 3">
    <name type="scientific">Streptomyces camponoticapitis</name>
    <dbReference type="NCBI Taxonomy" id="1616125"/>
    <lineage>
        <taxon>Bacteria</taxon>
        <taxon>Bacillati</taxon>
        <taxon>Actinomycetota</taxon>
        <taxon>Actinomycetes</taxon>
        <taxon>Kitasatosporales</taxon>
        <taxon>Streptomycetaceae</taxon>
        <taxon>Streptomyces</taxon>
    </lineage>
</organism>
<name>A0ABQ2EYT2_9ACTN</name>